<dbReference type="NCBIfam" id="NF008165">
    <property type="entry name" value="PRK10917.1-3"/>
    <property type="match status" value="1"/>
</dbReference>
<comment type="catalytic activity">
    <reaction evidence="14 15">
        <text>ATP + H2O = ADP + phosphate + H(+)</text>
        <dbReference type="Rhea" id="RHEA:13065"/>
        <dbReference type="ChEBI" id="CHEBI:15377"/>
        <dbReference type="ChEBI" id="CHEBI:15378"/>
        <dbReference type="ChEBI" id="CHEBI:30616"/>
        <dbReference type="ChEBI" id="CHEBI:43474"/>
        <dbReference type="ChEBI" id="CHEBI:456216"/>
        <dbReference type="EC" id="5.6.2.4"/>
    </reaction>
</comment>
<dbReference type="Proteomes" id="UP000257607">
    <property type="component" value="Chromosome"/>
</dbReference>
<dbReference type="Pfam" id="PF00270">
    <property type="entry name" value="DEAD"/>
    <property type="match status" value="1"/>
</dbReference>
<evidence type="ECO:0000256" key="1">
    <source>
        <dbReference type="ARBA" id="ARBA00007504"/>
    </source>
</evidence>
<dbReference type="PROSITE" id="PS51192">
    <property type="entry name" value="HELICASE_ATP_BIND_1"/>
    <property type="match status" value="1"/>
</dbReference>
<evidence type="ECO:0000313" key="18">
    <source>
        <dbReference type="EMBL" id="AXN36120.1"/>
    </source>
</evidence>
<dbReference type="PANTHER" id="PTHR47964">
    <property type="entry name" value="ATP-DEPENDENT DNA HELICASE HOMOLOG RECG, CHLOROPLASTIC"/>
    <property type="match status" value="1"/>
</dbReference>
<accession>A0A385AEN2</accession>
<comment type="similarity">
    <text evidence="1 15">Belongs to the helicase family. RecG subfamily.</text>
</comment>
<dbReference type="CDD" id="cd04488">
    <property type="entry name" value="RecG_wedge_OBF"/>
    <property type="match status" value="1"/>
</dbReference>
<dbReference type="EMBL" id="CP031003">
    <property type="protein sequence ID" value="AXN36120.1"/>
    <property type="molecule type" value="Genomic_DNA"/>
</dbReference>
<keyword evidence="4 15" id="KW-0227">DNA damage</keyword>
<dbReference type="InterPro" id="IPR014001">
    <property type="entry name" value="Helicase_ATP-bd"/>
</dbReference>
<evidence type="ECO:0000256" key="9">
    <source>
        <dbReference type="ARBA" id="ARBA00023172"/>
    </source>
</evidence>
<dbReference type="InterPro" id="IPR001650">
    <property type="entry name" value="Helicase_C-like"/>
</dbReference>
<evidence type="ECO:0000256" key="8">
    <source>
        <dbReference type="ARBA" id="ARBA00023125"/>
    </source>
</evidence>
<evidence type="ECO:0000313" key="19">
    <source>
        <dbReference type="Proteomes" id="UP000257607"/>
    </source>
</evidence>
<dbReference type="GO" id="GO:0005524">
    <property type="term" value="F:ATP binding"/>
    <property type="evidence" value="ECO:0007669"/>
    <property type="project" value="UniProtKB-KW"/>
</dbReference>
<keyword evidence="3 15" id="KW-0547">Nucleotide-binding</keyword>
<comment type="catalytic activity">
    <reaction evidence="12 15">
        <text>Couples ATP hydrolysis with the unwinding of duplex DNA by translocating in the 3'-5' direction.</text>
        <dbReference type="EC" id="5.6.2.4"/>
    </reaction>
</comment>
<keyword evidence="7 15" id="KW-0067">ATP-binding</keyword>
<keyword evidence="10 15" id="KW-0234">DNA repair</keyword>
<evidence type="ECO:0000256" key="6">
    <source>
        <dbReference type="ARBA" id="ARBA00022806"/>
    </source>
</evidence>
<reference evidence="18 19" key="1">
    <citation type="submission" date="2018-07" db="EMBL/GenBank/DDBJ databases">
        <title>Lactobacillus curvatus genome sequence.</title>
        <authorList>
            <person name="Prechtl R."/>
        </authorList>
    </citation>
    <scope>NUCLEOTIDE SEQUENCE [LARGE SCALE GENOMIC DNA]</scope>
    <source>
        <strain evidence="18 19">TMW 1.1928</strain>
    </source>
</reference>
<keyword evidence="5 15" id="KW-0378">Hydrolase</keyword>
<dbReference type="GO" id="GO:0016887">
    <property type="term" value="F:ATP hydrolysis activity"/>
    <property type="evidence" value="ECO:0007669"/>
    <property type="project" value="RHEA"/>
</dbReference>
<dbReference type="SMART" id="SM00490">
    <property type="entry name" value="HELICc"/>
    <property type="match status" value="1"/>
</dbReference>
<evidence type="ECO:0000256" key="11">
    <source>
        <dbReference type="ARBA" id="ARBA00023235"/>
    </source>
</evidence>
<dbReference type="SMART" id="SM00487">
    <property type="entry name" value="DEXDc"/>
    <property type="match status" value="1"/>
</dbReference>
<dbReference type="InterPro" id="IPR033454">
    <property type="entry name" value="RecG_wedge"/>
</dbReference>
<gene>
    <name evidence="18" type="ORF">DT351_06970</name>
</gene>
<comment type="function">
    <text evidence="15">Plays a critical role in recombination and DNA repair. Helps process Holliday junction intermediates to mature products by catalyzing branch migration. Has replication fork regression activity, unwinds stalled or blocked replication forks to make a HJ that can be resolved. Has a DNA unwinding activity characteristic of a DNA helicase with 3'-5' polarity.</text>
</comment>
<dbReference type="Gene3D" id="2.40.50.140">
    <property type="entry name" value="Nucleic acid-binding proteins"/>
    <property type="match status" value="1"/>
</dbReference>
<feature type="domain" description="Helicase ATP-binding" evidence="16">
    <location>
        <begin position="281"/>
        <end position="442"/>
    </location>
</feature>
<keyword evidence="9 15" id="KW-0233">DNA recombination</keyword>
<dbReference type="InterPro" id="IPR045562">
    <property type="entry name" value="RecG_dom3_C"/>
</dbReference>
<evidence type="ECO:0000259" key="16">
    <source>
        <dbReference type="PROSITE" id="PS51192"/>
    </source>
</evidence>
<evidence type="ECO:0000256" key="14">
    <source>
        <dbReference type="ARBA" id="ARBA00048988"/>
    </source>
</evidence>
<dbReference type="GO" id="GO:0006310">
    <property type="term" value="P:DNA recombination"/>
    <property type="evidence" value="ECO:0007669"/>
    <property type="project" value="UniProtKB-UniRule"/>
</dbReference>
<dbReference type="EC" id="5.6.2.4" evidence="13 15"/>
<dbReference type="Gene3D" id="3.40.50.300">
    <property type="entry name" value="P-loop containing nucleotide triphosphate hydrolases"/>
    <property type="match status" value="2"/>
</dbReference>
<name>A0A385AEN2_LATCU</name>
<dbReference type="AlphaFoldDB" id="A0A385AEN2"/>
<protein>
    <recommendedName>
        <fullName evidence="2 15">ATP-dependent DNA helicase RecG</fullName>
        <ecNumber evidence="13 15">5.6.2.4</ecNumber>
    </recommendedName>
</protein>
<keyword evidence="6 15" id="KW-0347">Helicase</keyword>
<dbReference type="RefSeq" id="WP_076786494.1">
    <property type="nucleotide sequence ID" value="NZ_CP015493.1"/>
</dbReference>
<evidence type="ECO:0000256" key="5">
    <source>
        <dbReference type="ARBA" id="ARBA00022801"/>
    </source>
</evidence>
<evidence type="ECO:0000259" key="17">
    <source>
        <dbReference type="PROSITE" id="PS51194"/>
    </source>
</evidence>
<keyword evidence="11" id="KW-0413">Isomerase</keyword>
<evidence type="ECO:0000256" key="12">
    <source>
        <dbReference type="ARBA" id="ARBA00034617"/>
    </source>
</evidence>
<feature type="domain" description="Helicase C-terminal" evidence="17">
    <location>
        <begin position="461"/>
        <end position="621"/>
    </location>
</feature>
<dbReference type="InterPro" id="IPR011545">
    <property type="entry name" value="DEAD/DEAH_box_helicase_dom"/>
</dbReference>
<evidence type="ECO:0000256" key="7">
    <source>
        <dbReference type="ARBA" id="ARBA00022840"/>
    </source>
</evidence>
<dbReference type="InterPro" id="IPR012340">
    <property type="entry name" value="NA-bd_OB-fold"/>
</dbReference>
<sequence>MLLKARYRRLSMLSLTDSVAVLAGVGPKRLTALDQLGIRTISDLLYYFPFRYEDLKVKDLSEAADQEKVTLKGTVVADPVISRWGPGKTRLNVRLLIEHDVVMVTFFNQPYLKDKFEAGVDVAIYGKWDAKRHTLTGMKVLAVQSAENPSFAAIYSVNKSVRQGTLVKMIQEAFDLYQDVIPELIPEDIRTRYKLMNERDLIAGMHFPKTYPEAKQARRSAIFHEFFLYQIQLQAIKQADRHVANGLALQYQNEVLKDFIQTLPFDLTDAQKRVVNEICLDLKSPAHMNRLLQGDVGSGKTIVAAIALFAAVTAGYQAALMVPTEILAEQHYQSLQRLLAPMNVTVGLLTGSTTAKERRTLLADIESGRINIIIGTHALIQDAVVYHKLGFAVIDEQHRFGVNQRRILREKGLQPDILAMTATPIPRTLAITAYGEMDVSTIDELPKGRIPIETSWVRSNQVEQALSFVRKQLANDSQVFAITPLIAESEQMDLKNAEEIYATLVEQFEPDYHVALLHGQLKDDEKNQIMNAFSENKIQLLVSTTVVEVGVDVPNATVMLIFDADRFGLAQLHQLRGRVGRGKKKAYCILVADPKNQQGVDRMTIMTETTDGFVVAQKDLELRGPGEVFGDRQSGLPVFKVGDPVADFASLQVAQQEVQKIFTLDPELAAPDHTPLKTYLQQQKQNYLTLD</sequence>
<dbReference type="Pfam" id="PF17191">
    <property type="entry name" value="RecG_wedge"/>
    <property type="match status" value="1"/>
</dbReference>
<dbReference type="CDD" id="cd17992">
    <property type="entry name" value="DEXHc_RecG"/>
    <property type="match status" value="1"/>
</dbReference>
<dbReference type="NCBIfam" id="NF008168">
    <property type="entry name" value="PRK10917.2-2"/>
    <property type="match status" value="1"/>
</dbReference>
<dbReference type="GO" id="GO:0006281">
    <property type="term" value="P:DNA repair"/>
    <property type="evidence" value="ECO:0007669"/>
    <property type="project" value="UniProtKB-UniRule"/>
</dbReference>
<dbReference type="Pfam" id="PF00271">
    <property type="entry name" value="Helicase_C"/>
    <property type="match status" value="1"/>
</dbReference>
<proteinExistence type="inferred from homology"/>
<dbReference type="GO" id="GO:0043138">
    <property type="term" value="F:3'-5' DNA helicase activity"/>
    <property type="evidence" value="ECO:0007669"/>
    <property type="project" value="UniProtKB-EC"/>
</dbReference>
<dbReference type="PROSITE" id="PS51194">
    <property type="entry name" value="HELICASE_CTER"/>
    <property type="match status" value="1"/>
</dbReference>
<dbReference type="NCBIfam" id="TIGR00643">
    <property type="entry name" value="recG"/>
    <property type="match status" value="1"/>
</dbReference>
<dbReference type="SUPFAM" id="SSF50249">
    <property type="entry name" value="Nucleic acid-binding proteins"/>
    <property type="match status" value="1"/>
</dbReference>
<evidence type="ECO:0000256" key="13">
    <source>
        <dbReference type="ARBA" id="ARBA00034808"/>
    </source>
</evidence>
<keyword evidence="8" id="KW-0238">DNA-binding</keyword>
<evidence type="ECO:0000256" key="2">
    <source>
        <dbReference type="ARBA" id="ARBA00017846"/>
    </source>
</evidence>
<evidence type="ECO:0000256" key="3">
    <source>
        <dbReference type="ARBA" id="ARBA00022741"/>
    </source>
</evidence>
<evidence type="ECO:0000256" key="10">
    <source>
        <dbReference type="ARBA" id="ARBA00023204"/>
    </source>
</evidence>
<evidence type="ECO:0000256" key="15">
    <source>
        <dbReference type="RuleBase" id="RU363016"/>
    </source>
</evidence>
<dbReference type="GO" id="GO:0003677">
    <property type="term" value="F:DNA binding"/>
    <property type="evidence" value="ECO:0007669"/>
    <property type="project" value="UniProtKB-KW"/>
</dbReference>
<dbReference type="PANTHER" id="PTHR47964:SF1">
    <property type="entry name" value="ATP-DEPENDENT DNA HELICASE HOMOLOG RECG, CHLOROPLASTIC"/>
    <property type="match status" value="1"/>
</dbReference>
<dbReference type="SUPFAM" id="SSF52540">
    <property type="entry name" value="P-loop containing nucleoside triphosphate hydrolases"/>
    <property type="match status" value="2"/>
</dbReference>
<dbReference type="InterPro" id="IPR027417">
    <property type="entry name" value="P-loop_NTPase"/>
</dbReference>
<organism evidence="18 19">
    <name type="scientific">Latilactobacillus curvatus</name>
    <name type="common">Lactobacillus curvatus</name>
    <dbReference type="NCBI Taxonomy" id="28038"/>
    <lineage>
        <taxon>Bacteria</taxon>
        <taxon>Bacillati</taxon>
        <taxon>Bacillota</taxon>
        <taxon>Bacilli</taxon>
        <taxon>Lactobacillales</taxon>
        <taxon>Lactobacillaceae</taxon>
        <taxon>Latilactobacillus</taxon>
    </lineage>
</organism>
<dbReference type="InterPro" id="IPR047112">
    <property type="entry name" value="RecG/Mfd"/>
</dbReference>
<dbReference type="Pfam" id="PF19833">
    <property type="entry name" value="RecG_dom3_C"/>
    <property type="match status" value="1"/>
</dbReference>
<evidence type="ECO:0000256" key="4">
    <source>
        <dbReference type="ARBA" id="ARBA00022763"/>
    </source>
</evidence>
<dbReference type="InterPro" id="IPR004609">
    <property type="entry name" value="ATP-dep_DNA_helicase_RecG"/>
</dbReference>